<protein>
    <submittedName>
        <fullName evidence="1">(northern house mosquito) hypothetical protein</fullName>
    </submittedName>
</protein>
<dbReference type="EMBL" id="HBUE01310407">
    <property type="protein sequence ID" value="CAG6583011.1"/>
    <property type="molecule type" value="Transcribed_RNA"/>
</dbReference>
<evidence type="ECO:0000313" key="1">
    <source>
        <dbReference type="EMBL" id="CAG6531159.1"/>
    </source>
</evidence>
<sequence length="128" mass="13861">MFTLKQLSPLSCTTLQSTWIFPSAKNRCCLYFSKLYSWLSSVLISVASTGQWSGTPNMVIISAASLLFLESSMLAHKSICSFTTGSPFLEMVTVISAVLNPDVLTVDLEFTLQSSVSDAVDFGSIVTT</sequence>
<reference evidence="1" key="1">
    <citation type="submission" date="2021-05" db="EMBL/GenBank/DDBJ databases">
        <authorList>
            <person name="Alioto T."/>
            <person name="Alioto T."/>
            <person name="Gomez Garrido J."/>
        </authorList>
    </citation>
    <scope>NUCLEOTIDE SEQUENCE</scope>
</reference>
<dbReference type="EMBL" id="HBUE01204158">
    <property type="protein sequence ID" value="CAG6531159.1"/>
    <property type="molecule type" value="Transcribed_RNA"/>
</dbReference>
<accession>A0A8D8MJV8</accession>
<name>A0A8D8MJV8_CULPI</name>
<dbReference type="AlphaFoldDB" id="A0A8D8MJV8"/>
<organism evidence="1">
    <name type="scientific">Culex pipiens</name>
    <name type="common">House mosquito</name>
    <dbReference type="NCBI Taxonomy" id="7175"/>
    <lineage>
        <taxon>Eukaryota</taxon>
        <taxon>Metazoa</taxon>
        <taxon>Ecdysozoa</taxon>
        <taxon>Arthropoda</taxon>
        <taxon>Hexapoda</taxon>
        <taxon>Insecta</taxon>
        <taxon>Pterygota</taxon>
        <taxon>Neoptera</taxon>
        <taxon>Endopterygota</taxon>
        <taxon>Diptera</taxon>
        <taxon>Nematocera</taxon>
        <taxon>Culicoidea</taxon>
        <taxon>Culicidae</taxon>
        <taxon>Culicinae</taxon>
        <taxon>Culicini</taxon>
        <taxon>Culex</taxon>
        <taxon>Culex</taxon>
    </lineage>
</organism>
<proteinExistence type="predicted"/>